<organism evidence="3 4">
    <name type="scientific">Chungangia koreensis</name>
    <dbReference type="NCBI Taxonomy" id="752657"/>
    <lineage>
        <taxon>Bacteria</taxon>
        <taxon>Bacillati</taxon>
        <taxon>Bacillota</taxon>
        <taxon>Bacilli</taxon>
        <taxon>Lactobacillales</taxon>
        <taxon>Chungangia</taxon>
    </lineage>
</organism>
<dbReference type="InterPro" id="IPR036217">
    <property type="entry name" value="MethylDNA_cys_MeTrfase_DNAb"/>
</dbReference>
<dbReference type="EMBL" id="JBHSEC010000022">
    <property type="protein sequence ID" value="MFC4411767.1"/>
    <property type="molecule type" value="Genomic_DNA"/>
</dbReference>
<accession>A0ABV8X791</accession>
<evidence type="ECO:0000313" key="4">
    <source>
        <dbReference type="Proteomes" id="UP001595817"/>
    </source>
</evidence>
<dbReference type="InterPro" id="IPR052520">
    <property type="entry name" value="ATL_DNA_repair"/>
</dbReference>
<dbReference type="Proteomes" id="UP001595817">
    <property type="component" value="Unassembled WGS sequence"/>
</dbReference>
<dbReference type="RefSeq" id="WP_378157085.1">
    <property type="nucleotide sequence ID" value="NZ_JBHSEC010000022.1"/>
</dbReference>
<sequence length="113" mass="12665">MQPFTLKVIEIIQAIPAGKVMTYGQVAQSAGSPRSARQVVRILHSMSGKYKLPWHRVINAKGEIALKDGEGGHEQRVLLESEGIVVSSEHKVDLTVYQLRGRELEDDRDWDTI</sequence>
<feature type="domain" description="Methylated-DNA-[protein]-cysteine S-methyltransferase DNA binding" evidence="2">
    <location>
        <begin position="3"/>
        <end position="84"/>
    </location>
</feature>
<dbReference type="PANTHER" id="PTHR42942:SF1">
    <property type="entry name" value="ALKYLTRANSFERASE-LIKE PROTEIN 1"/>
    <property type="match status" value="1"/>
</dbReference>
<gene>
    <name evidence="3" type="ORF">ACFOZY_15360</name>
</gene>
<evidence type="ECO:0000313" key="3">
    <source>
        <dbReference type="EMBL" id="MFC4411767.1"/>
    </source>
</evidence>
<name>A0ABV8X791_9LACT</name>
<dbReference type="Pfam" id="PF01035">
    <property type="entry name" value="DNA_binding_1"/>
    <property type="match status" value="1"/>
</dbReference>
<evidence type="ECO:0000256" key="1">
    <source>
        <dbReference type="ARBA" id="ARBA00022763"/>
    </source>
</evidence>
<dbReference type="Gene3D" id="1.10.10.10">
    <property type="entry name" value="Winged helix-like DNA-binding domain superfamily/Winged helix DNA-binding domain"/>
    <property type="match status" value="1"/>
</dbReference>
<dbReference type="PANTHER" id="PTHR42942">
    <property type="entry name" value="6-O-METHYLGUANINE DNA METHYLTRANSFERASE"/>
    <property type="match status" value="1"/>
</dbReference>
<protein>
    <submittedName>
        <fullName evidence="3">MGMT family protein</fullName>
    </submittedName>
</protein>
<dbReference type="CDD" id="cd06445">
    <property type="entry name" value="ATase"/>
    <property type="match status" value="1"/>
</dbReference>
<dbReference type="InterPro" id="IPR014048">
    <property type="entry name" value="MethylDNA_cys_MeTrfase_DNA-bd"/>
</dbReference>
<dbReference type="SUPFAM" id="SSF46767">
    <property type="entry name" value="Methylated DNA-protein cysteine methyltransferase, C-terminal domain"/>
    <property type="match status" value="1"/>
</dbReference>
<reference evidence="4" key="1">
    <citation type="journal article" date="2019" name="Int. J. Syst. Evol. Microbiol.">
        <title>The Global Catalogue of Microorganisms (GCM) 10K type strain sequencing project: providing services to taxonomists for standard genome sequencing and annotation.</title>
        <authorList>
            <consortium name="The Broad Institute Genomics Platform"/>
            <consortium name="The Broad Institute Genome Sequencing Center for Infectious Disease"/>
            <person name="Wu L."/>
            <person name="Ma J."/>
        </authorList>
    </citation>
    <scope>NUCLEOTIDE SEQUENCE [LARGE SCALE GENOMIC DNA]</scope>
    <source>
        <strain evidence="4">CCUG 59778</strain>
    </source>
</reference>
<keyword evidence="4" id="KW-1185">Reference proteome</keyword>
<proteinExistence type="predicted"/>
<dbReference type="InterPro" id="IPR036388">
    <property type="entry name" value="WH-like_DNA-bd_sf"/>
</dbReference>
<comment type="caution">
    <text evidence="3">The sequence shown here is derived from an EMBL/GenBank/DDBJ whole genome shotgun (WGS) entry which is preliminary data.</text>
</comment>
<keyword evidence="1" id="KW-0227">DNA damage</keyword>
<evidence type="ECO:0000259" key="2">
    <source>
        <dbReference type="Pfam" id="PF01035"/>
    </source>
</evidence>